<dbReference type="InterPro" id="IPR014030">
    <property type="entry name" value="Ketoacyl_synth_N"/>
</dbReference>
<dbReference type="PANTHER" id="PTHR11712:SF336">
    <property type="entry name" value="3-OXOACYL-[ACYL-CARRIER-PROTEIN] SYNTHASE, MITOCHONDRIAL"/>
    <property type="match status" value="1"/>
</dbReference>
<dbReference type="PROSITE" id="PS52004">
    <property type="entry name" value="KS3_2"/>
    <property type="match status" value="1"/>
</dbReference>
<dbReference type="AlphaFoldDB" id="A0A419F9K7"/>
<gene>
    <name evidence="5" type="ORF">C4532_00830</name>
</gene>
<dbReference type="Pfam" id="PF00109">
    <property type="entry name" value="ketoacyl-synt"/>
    <property type="match status" value="1"/>
</dbReference>
<dbReference type="Pfam" id="PF02801">
    <property type="entry name" value="Ketoacyl-synt_C"/>
    <property type="match status" value="1"/>
</dbReference>
<dbReference type="GO" id="GO:0004315">
    <property type="term" value="F:3-oxoacyl-[acyl-carrier-protein] synthase activity"/>
    <property type="evidence" value="ECO:0007669"/>
    <property type="project" value="TreeGrafter"/>
</dbReference>
<keyword evidence="2 3" id="KW-0808">Transferase</keyword>
<dbReference type="InterPro" id="IPR014031">
    <property type="entry name" value="Ketoacyl_synth_C"/>
</dbReference>
<dbReference type="Proteomes" id="UP000285961">
    <property type="component" value="Unassembled WGS sequence"/>
</dbReference>
<reference evidence="5 6" key="1">
    <citation type="journal article" date="2017" name="ISME J.">
        <title>Energy and carbon metabolisms in a deep terrestrial subsurface fluid microbial community.</title>
        <authorList>
            <person name="Momper L."/>
            <person name="Jungbluth S.P."/>
            <person name="Lee M.D."/>
            <person name="Amend J.P."/>
        </authorList>
    </citation>
    <scope>NUCLEOTIDE SEQUENCE [LARGE SCALE GENOMIC DNA]</scope>
    <source>
        <strain evidence="5">SURF_17</strain>
    </source>
</reference>
<evidence type="ECO:0000256" key="3">
    <source>
        <dbReference type="RuleBase" id="RU003694"/>
    </source>
</evidence>
<dbReference type="GO" id="GO:0005829">
    <property type="term" value="C:cytosol"/>
    <property type="evidence" value="ECO:0007669"/>
    <property type="project" value="TreeGrafter"/>
</dbReference>
<protein>
    <submittedName>
        <fullName evidence="5">Beta-ketoacyl-[acyl-carrier-protein] synthase family protein</fullName>
    </submittedName>
</protein>
<dbReference type="EMBL" id="QZKI01000005">
    <property type="protein sequence ID" value="RJP75305.1"/>
    <property type="molecule type" value="Genomic_DNA"/>
</dbReference>
<dbReference type="SMART" id="SM00825">
    <property type="entry name" value="PKS_KS"/>
    <property type="match status" value="1"/>
</dbReference>
<dbReference type="PANTHER" id="PTHR11712">
    <property type="entry name" value="POLYKETIDE SYNTHASE-RELATED"/>
    <property type="match status" value="1"/>
</dbReference>
<dbReference type="SUPFAM" id="SSF53901">
    <property type="entry name" value="Thiolase-like"/>
    <property type="match status" value="2"/>
</dbReference>
<evidence type="ECO:0000256" key="2">
    <source>
        <dbReference type="ARBA" id="ARBA00022679"/>
    </source>
</evidence>
<evidence type="ECO:0000259" key="4">
    <source>
        <dbReference type="PROSITE" id="PS52004"/>
    </source>
</evidence>
<evidence type="ECO:0000313" key="5">
    <source>
        <dbReference type="EMBL" id="RJP75305.1"/>
    </source>
</evidence>
<evidence type="ECO:0000313" key="6">
    <source>
        <dbReference type="Proteomes" id="UP000285961"/>
    </source>
</evidence>
<comment type="caution">
    <text evidence="5">The sequence shown here is derived from an EMBL/GenBank/DDBJ whole genome shotgun (WGS) entry which is preliminary data.</text>
</comment>
<name>A0A419F9K7_9BACT</name>
<dbReference type="InterPro" id="IPR016039">
    <property type="entry name" value="Thiolase-like"/>
</dbReference>
<dbReference type="InterPro" id="IPR020841">
    <property type="entry name" value="PKS_Beta-ketoAc_synthase_dom"/>
</dbReference>
<proteinExistence type="inferred from homology"/>
<dbReference type="InterPro" id="IPR000794">
    <property type="entry name" value="Beta-ketoacyl_synthase"/>
</dbReference>
<sequence length="415" mass="44606">MAKRCVVTGVGVVSPVGIGKESFWKSLTAGRSGIGPLTYFDTSKLSVHVAGEVKGFDPSKYITEDRIGVTGRYTHFAVAAAKMAVQDAGIFPKNWTDSTPALVVGTTSPPVDSIEDQVRFILQNEDSPRAHPYGLAAVCPHSPTVEISNALGLFDSTCTISTVCTSGMNAIGAGLREIRAGRRETVVAGATESTIVLFTFLGYISAGLMAENTQMAPEKIMRPFDKGRHGAVLSEGSAFVVLEELEHARMRGANIYGEIAGFASMDRFRGSMRTLPVKQGMLNTMKAALADARMQPARVDYVCANGVSTQMLDKMETLALKELFGEYAYRLPISAIKSMLGIPNSSVGPMELVSALLTLQNDIIPPTINYEEPDPDCDLDYVPNEARWNRVNAVLLNNHALDGGNAALVIKRLNA</sequence>
<organism evidence="5 6">
    <name type="scientific">Candidatus Abyssobacteria bacterium SURF_17</name>
    <dbReference type="NCBI Taxonomy" id="2093361"/>
    <lineage>
        <taxon>Bacteria</taxon>
        <taxon>Pseudomonadati</taxon>
        <taxon>Candidatus Hydrogenedentota</taxon>
        <taxon>Candidatus Abyssobacteria</taxon>
    </lineage>
</organism>
<accession>A0A419F9K7</accession>
<dbReference type="Gene3D" id="3.40.47.10">
    <property type="match status" value="2"/>
</dbReference>
<evidence type="ECO:0000256" key="1">
    <source>
        <dbReference type="ARBA" id="ARBA00008467"/>
    </source>
</evidence>
<dbReference type="GO" id="GO:0006633">
    <property type="term" value="P:fatty acid biosynthetic process"/>
    <property type="evidence" value="ECO:0007669"/>
    <property type="project" value="TreeGrafter"/>
</dbReference>
<dbReference type="CDD" id="cd00834">
    <property type="entry name" value="KAS_I_II"/>
    <property type="match status" value="1"/>
</dbReference>
<comment type="similarity">
    <text evidence="1 3">Belongs to the thiolase-like superfamily. Beta-ketoacyl-ACP synthases family.</text>
</comment>
<feature type="domain" description="Ketosynthase family 3 (KS3)" evidence="4">
    <location>
        <begin position="2"/>
        <end position="412"/>
    </location>
</feature>